<dbReference type="EMBL" id="JANBPW010000334">
    <property type="protein sequence ID" value="KAJ1949896.1"/>
    <property type="molecule type" value="Genomic_DNA"/>
</dbReference>
<protein>
    <submittedName>
        <fullName evidence="1">Uncharacterized protein</fullName>
    </submittedName>
</protein>
<comment type="caution">
    <text evidence="1">The sequence shown here is derived from an EMBL/GenBank/DDBJ whole genome shotgun (WGS) entry which is preliminary data.</text>
</comment>
<sequence>MEALIPIHQFVYDMLRDSNIDKNLLEHTFSIVEDTGNICPMLTPRVESALLVRVDNGGTESMQQHGLDVFLMGVIGTARDHLPVDIAIDRNAAEVSMTKKSNRPDYLCSINGQLVFKGEEKRRGEVRTIAQELIDKMLPDVVGKGGKLAYLFGYATAGTRVLFECIHDDKQMYECSDILDLAKMHDRITMIIIIVNIIRISRAMLGK</sequence>
<reference evidence="1" key="1">
    <citation type="submission" date="2022-07" db="EMBL/GenBank/DDBJ databases">
        <title>Phylogenomic reconstructions and comparative analyses of Kickxellomycotina fungi.</title>
        <authorList>
            <person name="Reynolds N.K."/>
            <person name="Stajich J.E."/>
            <person name="Barry K."/>
            <person name="Grigoriev I.V."/>
            <person name="Crous P."/>
            <person name="Smith M.E."/>
        </authorList>
    </citation>
    <scope>NUCLEOTIDE SEQUENCE</scope>
    <source>
        <strain evidence="1">NRRL 5244</strain>
    </source>
</reference>
<gene>
    <name evidence="1" type="ORF">FBU59_000938</name>
</gene>
<name>A0ACC1JFM4_9FUNG</name>
<organism evidence="1 2">
    <name type="scientific">Linderina macrospora</name>
    <dbReference type="NCBI Taxonomy" id="4868"/>
    <lineage>
        <taxon>Eukaryota</taxon>
        <taxon>Fungi</taxon>
        <taxon>Fungi incertae sedis</taxon>
        <taxon>Zoopagomycota</taxon>
        <taxon>Kickxellomycotina</taxon>
        <taxon>Kickxellomycetes</taxon>
        <taxon>Kickxellales</taxon>
        <taxon>Kickxellaceae</taxon>
        <taxon>Linderina</taxon>
    </lineage>
</organism>
<dbReference type="Proteomes" id="UP001150603">
    <property type="component" value="Unassembled WGS sequence"/>
</dbReference>
<evidence type="ECO:0000313" key="2">
    <source>
        <dbReference type="Proteomes" id="UP001150603"/>
    </source>
</evidence>
<proteinExistence type="predicted"/>
<keyword evidence="2" id="KW-1185">Reference proteome</keyword>
<evidence type="ECO:0000313" key="1">
    <source>
        <dbReference type="EMBL" id="KAJ1949896.1"/>
    </source>
</evidence>
<accession>A0ACC1JFM4</accession>